<dbReference type="EMBL" id="AEJM01000016">
    <property type="protein sequence ID" value="EGY34327.1"/>
    <property type="molecule type" value="Genomic_DNA"/>
</dbReference>
<dbReference type="Pfam" id="PF08244">
    <property type="entry name" value="Glyco_hydro_32C"/>
    <property type="match status" value="1"/>
</dbReference>
<protein>
    <submittedName>
        <fullName evidence="2">Possible glycosyl hydrolase</fullName>
    </submittedName>
</protein>
<sequence>MSYDNSVLYLDRGTTEQTELIEKFGGKCYYNIENLQNMEMLFDRSMVEIFLNDGEKMLTARFFCGLGKLAYK</sequence>
<name>G4A7C3_AGGAC</name>
<evidence type="ECO:0000313" key="3">
    <source>
        <dbReference type="Proteomes" id="UP000005508"/>
    </source>
</evidence>
<reference evidence="2 3" key="1">
    <citation type="submission" date="2010-10" db="EMBL/GenBank/DDBJ databases">
        <authorList>
            <person name="Chen C."/>
            <person name="Kittichotirat W."/>
            <person name="Asikainen S."/>
            <person name="Bumgarner R."/>
        </authorList>
    </citation>
    <scope>NUCLEOTIDE SEQUENCE [LARGE SCALE GENOMIC DNA]</scope>
    <source>
        <strain evidence="2 3">SC1083</strain>
    </source>
</reference>
<dbReference type="AlphaFoldDB" id="G4A7C3"/>
<dbReference type="InterPro" id="IPR013189">
    <property type="entry name" value="Glyco_hydro_32_C"/>
</dbReference>
<dbReference type="SUPFAM" id="SSF49899">
    <property type="entry name" value="Concanavalin A-like lectins/glucanases"/>
    <property type="match status" value="1"/>
</dbReference>
<dbReference type="PATRIC" id="fig|907488.3.peg.703"/>
<proteinExistence type="predicted"/>
<comment type="caution">
    <text evidence="2">The sequence shown here is derived from an EMBL/GenBank/DDBJ whole genome shotgun (WGS) entry which is preliminary data.</text>
</comment>
<evidence type="ECO:0000313" key="2">
    <source>
        <dbReference type="EMBL" id="EGY34327.1"/>
    </source>
</evidence>
<evidence type="ECO:0000259" key="1">
    <source>
        <dbReference type="Pfam" id="PF08244"/>
    </source>
</evidence>
<dbReference type="Gene3D" id="2.60.120.560">
    <property type="entry name" value="Exo-inulinase, domain 1"/>
    <property type="match status" value="1"/>
</dbReference>
<keyword evidence="2" id="KW-0378">Hydrolase</keyword>
<dbReference type="RefSeq" id="WP_005556640.1">
    <property type="nucleotide sequence ID" value="NZ_AEJM01000016.1"/>
</dbReference>
<organism evidence="2 3">
    <name type="scientific">Aggregatibacter actinomycetemcomitans serotype e str. SC1083</name>
    <dbReference type="NCBI Taxonomy" id="907488"/>
    <lineage>
        <taxon>Bacteria</taxon>
        <taxon>Pseudomonadati</taxon>
        <taxon>Pseudomonadota</taxon>
        <taxon>Gammaproteobacteria</taxon>
        <taxon>Pasteurellales</taxon>
        <taxon>Pasteurellaceae</taxon>
        <taxon>Aggregatibacter</taxon>
    </lineage>
</organism>
<dbReference type="InterPro" id="IPR013320">
    <property type="entry name" value="ConA-like_dom_sf"/>
</dbReference>
<accession>G4A7C3</accession>
<dbReference type="Proteomes" id="UP000005508">
    <property type="component" value="Unassembled WGS sequence"/>
</dbReference>
<gene>
    <name evidence="2" type="ORF">SC1083_0719</name>
</gene>
<dbReference type="GO" id="GO:0016787">
    <property type="term" value="F:hydrolase activity"/>
    <property type="evidence" value="ECO:0007669"/>
    <property type="project" value="UniProtKB-KW"/>
</dbReference>
<feature type="domain" description="Glycosyl hydrolase family 32 C-terminal" evidence="1">
    <location>
        <begin position="5"/>
        <end position="63"/>
    </location>
</feature>